<feature type="transmembrane region" description="Helical" evidence="7">
    <location>
        <begin position="510"/>
        <end position="534"/>
    </location>
</feature>
<dbReference type="PANTHER" id="PTHR11706:SF30">
    <property type="entry name" value="TRANSPORTER SMF1_ESP1"/>
    <property type="match status" value="1"/>
</dbReference>
<name>W9CMB2_SCLBF</name>
<dbReference type="Gene3D" id="1.20.1420.30">
    <property type="entry name" value="NCX, central ion-binding region"/>
    <property type="match status" value="2"/>
</dbReference>
<keyword evidence="10" id="KW-1185">Reference proteome</keyword>
<comment type="similarity">
    <text evidence="2">Belongs to the Ca(2+):cation antiporter (CaCA) (TC 2.A.19) family.</text>
</comment>
<feature type="compositionally biased region" description="Acidic residues" evidence="6">
    <location>
        <begin position="162"/>
        <end position="181"/>
    </location>
</feature>
<evidence type="ECO:0000313" key="9">
    <source>
        <dbReference type="EMBL" id="ESZ96966.1"/>
    </source>
</evidence>
<keyword evidence="5 7" id="KW-0472">Membrane</keyword>
<dbReference type="InterPro" id="IPR004837">
    <property type="entry name" value="NaCa_Exmemb"/>
</dbReference>
<dbReference type="InterPro" id="IPR001046">
    <property type="entry name" value="NRAMP_fam"/>
</dbReference>
<organism evidence="9 10">
    <name type="scientific">Sclerotinia borealis (strain F-4128)</name>
    <dbReference type="NCBI Taxonomy" id="1432307"/>
    <lineage>
        <taxon>Eukaryota</taxon>
        <taxon>Fungi</taxon>
        <taxon>Dikarya</taxon>
        <taxon>Ascomycota</taxon>
        <taxon>Pezizomycotina</taxon>
        <taxon>Leotiomycetes</taxon>
        <taxon>Helotiales</taxon>
        <taxon>Sclerotiniaceae</taxon>
        <taxon>Sclerotinia</taxon>
    </lineage>
</organism>
<dbReference type="HOGENOM" id="CLU_373911_0_0_1"/>
<dbReference type="GO" id="GO:0034755">
    <property type="term" value="P:iron ion transmembrane transport"/>
    <property type="evidence" value="ECO:0007669"/>
    <property type="project" value="TreeGrafter"/>
</dbReference>
<dbReference type="GO" id="GO:0005886">
    <property type="term" value="C:plasma membrane"/>
    <property type="evidence" value="ECO:0007669"/>
    <property type="project" value="TreeGrafter"/>
</dbReference>
<dbReference type="AlphaFoldDB" id="W9CMB2"/>
<dbReference type="FunFam" id="1.20.1420.30:FF:000039">
    <property type="entry name" value="WGS project CABT00000000 data, contig 2.3"/>
    <property type="match status" value="1"/>
</dbReference>
<proteinExistence type="inferred from homology"/>
<evidence type="ECO:0000256" key="3">
    <source>
        <dbReference type="ARBA" id="ARBA00022692"/>
    </source>
</evidence>
<evidence type="ECO:0000259" key="8">
    <source>
        <dbReference type="Pfam" id="PF01699"/>
    </source>
</evidence>
<gene>
    <name evidence="9" type="ORF">SBOR_2648</name>
</gene>
<evidence type="ECO:0000256" key="2">
    <source>
        <dbReference type="ARBA" id="ARBA00008170"/>
    </source>
</evidence>
<feature type="domain" description="Sodium/calcium exchanger membrane region" evidence="8">
    <location>
        <begin position="243"/>
        <end position="331"/>
    </location>
</feature>
<accession>W9CMB2</accession>
<feature type="transmembrane region" description="Helical" evidence="7">
    <location>
        <begin position="718"/>
        <end position="739"/>
    </location>
</feature>
<feature type="transmembrane region" description="Helical" evidence="7">
    <location>
        <begin position="307"/>
        <end position="329"/>
    </location>
</feature>
<evidence type="ECO:0000256" key="1">
    <source>
        <dbReference type="ARBA" id="ARBA00004141"/>
    </source>
</evidence>
<feature type="transmembrane region" description="Helical" evidence="7">
    <location>
        <begin position="554"/>
        <end position="579"/>
    </location>
</feature>
<dbReference type="PRINTS" id="PR00447">
    <property type="entry name" value="NATRESASSCMP"/>
</dbReference>
<feature type="transmembrane region" description="Helical" evidence="7">
    <location>
        <begin position="239"/>
        <end position="260"/>
    </location>
</feature>
<dbReference type="OrthoDB" id="2127281at2759"/>
<evidence type="ECO:0000256" key="4">
    <source>
        <dbReference type="ARBA" id="ARBA00022989"/>
    </source>
</evidence>
<evidence type="ECO:0000256" key="6">
    <source>
        <dbReference type="SAM" id="MobiDB-lite"/>
    </source>
</evidence>
<keyword evidence="4 7" id="KW-1133">Transmembrane helix</keyword>
<dbReference type="GO" id="GO:0030026">
    <property type="term" value="P:intracellular manganese ion homeostasis"/>
    <property type="evidence" value="ECO:0007669"/>
    <property type="project" value="TreeGrafter"/>
</dbReference>
<feature type="transmembrane region" description="Helical" evidence="7">
    <location>
        <begin position="600"/>
        <end position="619"/>
    </location>
</feature>
<dbReference type="STRING" id="1432307.W9CMB2"/>
<feature type="transmembrane region" description="Helical" evidence="7">
    <location>
        <begin position="625"/>
        <end position="647"/>
    </location>
</feature>
<protein>
    <submittedName>
        <fullName evidence="9">Transporter smf2</fullName>
    </submittedName>
</protein>
<feature type="transmembrane region" description="Helical" evidence="7">
    <location>
        <begin position="73"/>
        <end position="96"/>
    </location>
</feature>
<dbReference type="Proteomes" id="UP000019487">
    <property type="component" value="Unassembled WGS sequence"/>
</dbReference>
<dbReference type="InterPro" id="IPR044880">
    <property type="entry name" value="NCX_ion-bd_dom_sf"/>
</dbReference>
<feature type="domain" description="Sodium/calcium exchanger membrane region" evidence="8">
    <location>
        <begin position="11"/>
        <end position="147"/>
    </location>
</feature>
<dbReference type="EMBL" id="AYSA01000111">
    <property type="protein sequence ID" value="ESZ96966.1"/>
    <property type="molecule type" value="Genomic_DNA"/>
</dbReference>
<feature type="region of interest" description="Disordered" evidence="6">
    <location>
        <begin position="162"/>
        <end position="223"/>
    </location>
</feature>
<dbReference type="Pfam" id="PF01566">
    <property type="entry name" value="Nramp"/>
    <property type="match status" value="1"/>
</dbReference>
<sequence>MAEFDIIAFNIAAFISGLFVLEFGADKFIDNTAKLAARLNVSPTLIALLTSGAEWEELVVVVAAISQHQSSLAIGNIIGSYISNILGAFSLGLIFYPSSIKFDKSSKIYTTILLIITTLLSIFILFFESLGRIVGATLIAVFGTYVASIAYAIYQGIMEAPENDSDSDSDTSSDERDFDETSLEKSRSPIHSSNTRLQTMSRSNDDYENLPPRESFEEQNEGTSLKDNFKIQRKTARSIINHIVHLTLGLLALSLSGYILSHSLSSLATTLSLSTTVLGTTILSIATTLPEKLIAILSGKKRQGGIIIANTTGSNIFLLTLCAGVLFLAGDLKALRDSVGISEVAYCSLKSNHSLEKKPSIVVVTENEPQDSSLDSSLHSRFSQCSLPLRYAQRVAELLWKFAKFTGPGAIISVAYIDPDNYQSDLSAGAKFKSVLANSLFQSCAILGGNLMPHTIYLGSGLVQARMREFDHQNEKYHETRTSDSRFAIMLYRPTLSAIKSCMTYTIAELCITLFVVASFVNSAILIVAAASLSEDANHDADLQGMYYLFVDTIGQAAGTFFAVGLLFSGVSAGIVATMAGQLICEGAMEWRVSPFCRRLVTRLVSIGPAVVVAVAMGERGLAEALNACNVVLSVSLIFVTFPLVWYTCCERYMRVGVDDGVDYGEGNGGEVGNGNRVVGVLEGGLRGVVRDAEGGEMGRGEGTVSLANGWVVTGVGWLLWFVIAGLNVALLTFLGLGIGGDD</sequence>
<keyword evidence="3 7" id="KW-0812">Transmembrane</keyword>
<evidence type="ECO:0000256" key="5">
    <source>
        <dbReference type="ARBA" id="ARBA00023136"/>
    </source>
</evidence>
<dbReference type="GO" id="GO:0005384">
    <property type="term" value="F:manganese ion transmembrane transporter activity"/>
    <property type="evidence" value="ECO:0007669"/>
    <property type="project" value="TreeGrafter"/>
</dbReference>
<reference evidence="9 10" key="1">
    <citation type="journal article" date="2014" name="Genome Announc.">
        <title>Draft genome sequence of Sclerotinia borealis, a psychrophilic plant pathogenic fungus.</title>
        <authorList>
            <person name="Mardanov A.V."/>
            <person name="Beletsky A.V."/>
            <person name="Kadnikov V.V."/>
            <person name="Ignatov A.N."/>
            <person name="Ravin N.V."/>
        </authorList>
    </citation>
    <scope>NUCLEOTIDE SEQUENCE [LARGE SCALE GENOMIC DNA]</scope>
    <source>
        <strain evidence="10">F-4157</strain>
    </source>
</reference>
<dbReference type="NCBIfam" id="NF037982">
    <property type="entry name" value="Nramp_1"/>
    <property type="match status" value="1"/>
</dbReference>
<feature type="transmembrane region" description="Helical" evidence="7">
    <location>
        <begin position="6"/>
        <end position="23"/>
    </location>
</feature>
<dbReference type="GO" id="GO:0015086">
    <property type="term" value="F:cadmium ion transmembrane transporter activity"/>
    <property type="evidence" value="ECO:0007669"/>
    <property type="project" value="TreeGrafter"/>
</dbReference>
<feature type="transmembrane region" description="Helical" evidence="7">
    <location>
        <begin position="108"/>
        <end position="127"/>
    </location>
</feature>
<feature type="compositionally biased region" description="Polar residues" evidence="6">
    <location>
        <begin position="189"/>
        <end position="202"/>
    </location>
</feature>
<comment type="subcellular location">
    <subcellularLocation>
        <location evidence="1">Membrane</location>
        <topology evidence="1">Multi-pass membrane protein</topology>
    </subcellularLocation>
</comment>
<evidence type="ECO:0000256" key="7">
    <source>
        <dbReference type="SAM" id="Phobius"/>
    </source>
</evidence>
<feature type="transmembrane region" description="Helical" evidence="7">
    <location>
        <begin position="133"/>
        <end position="154"/>
    </location>
</feature>
<evidence type="ECO:0000313" key="10">
    <source>
        <dbReference type="Proteomes" id="UP000019487"/>
    </source>
</evidence>
<dbReference type="PANTHER" id="PTHR11706">
    <property type="entry name" value="SOLUTE CARRIER PROTEIN FAMILY 11 MEMBER"/>
    <property type="match status" value="1"/>
</dbReference>
<dbReference type="Pfam" id="PF01699">
    <property type="entry name" value="Na_Ca_ex"/>
    <property type="match status" value="2"/>
</dbReference>
<comment type="caution">
    <text evidence="9">The sequence shown here is derived from an EMBL/GenBank/DDBJ whole genome shotgun (WGS) entry which is preliminary data.</text>
</comment>